<keyword evidence="1" id="KW-0805">Transcription regulation</keyword>
<evidence type="ECO:0000256" key="4">
    <source>
        <dbReference type="ARBA" id="ARBA00023242"/>
    </source>
</evidence>
<keyword evidence="4" id="KW-0539">Nucleus</keyword>
<sequence>MVEKIIDMNNSQGHMRSTSYKDKDDDEEEVQLPGFRFHPTDEELVGFYLRRMVDKKPLKFELIKQVDIYKYDPWDLPKPSSVGDKEGYFFCRRGRKYRNSIRPNRVTGSGFWKATGIDKPVYSLEGEAHNSTSAATVNAKISDQEAEVWTLCRIFKRNVSYKKYTPDLKQLSTKRQQPPIDTSSKKFYQVESSYTQESYVNFGAPLIQHYDNKPLVNLVKERKPLHVGHSSYVAQPPSMASSLNISNPYGNEILTQGEWDELSSVVECALDPFLM</sequence>
<dbReference type="Gene3D" id="2.170.150.80">
    <property type="entry name" value="NAC domain"/>
    <property type="match status" value="1"/>
</dbReference>
<gene>
    <name evidence="7" type="ORF">OIU79_018068</name>
</gene>
<evidence type="ECO:0000256" key="2">
    <source>
        <dbReference type="ARBA" id="ARBA00023125"/>
    </source>
</evidence>
<comment type="caution">
    <text evidence="7">The sequence shown here is derived from an EMBL/GenBank/DDBJ whole genome shotgun (WGS) entry which is preliminary data.</text>
</comment>
<dbReference type="SUPFAM" id="SSF101941">
    <property type="entry name" value="NAC domain"/>
    <property type="match status" value="1"/>
</dbReference>
<feature type="region of interest" description="Disordered" evidence="5">
    <location>
        <begin position="6"/>
        <end position="25"/>
    </location>
</feature>
<dbReference type="Pfam" id="PF02365">
    <property type="entry name" value="NAM"/>
    <property type="match status" value="1"/>
</dbReference>
<dbReference type="EMBL" id="JAPFFK010000002">
    <property type="protein sequence ID" value="KAJ6774808.1"/>
    <property type="molecule type" value="Genomic_DNA"/>
</dbReference>
<evidence type="ECO:0000256" key="3">
    <source>
        <dbReference type="ARBA" id="ARBA00023163"/>
    </source>
</evidence>
<name>A0A9Q1AKN6_SALPP</name>
<organism evidence="7 8">
    <name type="scientific">Salix purpurea</name>
    <name type="common">Purple osier willow</name>
    <dbReference type="NCBI Taxonomy" id="77065"/>
    <lineage>
        <taxon>Eukaryota</taxon>
        <taxon>Viridiplantae</taxon>
        <taxon>Streptophyta</taxon>
        <taxon>Embryophyta</taxon>
        <taxon>Tracheophyta</taxon>
        <taxon>Spermatophyta</taxon>
        <taxon>Magnoliopsida</taxon>
        <taxon>eudicotyledons</taxon>
        <taxon>Gunneridae</taxon>
        <taxon>Pentapetalae</taxon>
        <taxon>rosids</taxon>
        <taxon>fabids</taxon>
        <taxon>Malpighiales</taxon>
        <taxon>Salicaceae</taxon>
        <taxon>Saliceae</taxon>
        <taxon>Salix</taxon>
    </lineage>
</organism>
<dbReference type="GO" id="GO:0003677">
    <property type="term" value="F:DNA binding"/>
    <property type="evidence" value="ECO:0007669"/>
    <property type="project" value="UniProtKB-KW"/>
</dbReference>
<keyword evidence="3" id="KW-0804">Transcription</keyword>
<evidence type="ECO:0000259" key="6">
    <source>
        <dbReference type="PROSITE" id="PS51005"/>
    </source>
</evidence>
<dbReference type="PROSITE" id="PS51005">
    <property type="entry name" value="NAC"/>
    <property type="match status" value="1"/>
</dbReference>
<dbReference type="OrthoDB" id="1883668at2759"/>
<feature type="compositionally biased region" description="Polar residues" evidence="5">
    <location>
        <begin position="8"/>
        <end position="18"/>
    </location>
</feature>
<keyword evidence="2" id="KW-0238">DNA-binding</keyword>
<keyword evidence="8" id="KW-1185">Reference proteome</keyword>
<dbReference type="InterPro" id="IPR003441">
    <property type="entry name" value="NAC-dom"/>
</dbReference>
<dbReference type="PANTHER" id="PTHR31744">
    <property type="entry name" value="PROTEIN CUP-SHAPED COTYLEDON 2-RELATED"/>
    <property type="match status" value="1"/>
</dbReference>
<reference evidence="7" key="1">
    <citation type="submission" date="2022-11" db="EMBL/GenBank/DDBJ databases">
        <authorList>
            <person name="Hyden B.L."/>
            <person name="Feng K."/>
            <person name="Yates T."/>
            <person name="Jawdy S."/>
            <person name="Smart L.B."/>
            <person name="Muchero W."/>
        </authorList>
    </citation>
    <scope>NUCLEOTIDE SEQUENCE</scope>
    <source>
        <tissue evidence="7">Shoot tip</tissue>
    </source>
</reference>
<reference evidence="7" key="2">
    <citation type="journal article" date="2023" name="Int. J. Mol. Sci.">
        <title>De Novo Assembly and Annotation of 11 Diverse Shrub Willow (Salix) Genomes Reveals Novel Gene Organization in Sex-Linked Regions.</title>
        <authorList>
            <person name="Hyden B."/>
            <person name="Feng K."/>
            <person name="Yates T.B."/>
            <person name="Jawdy S."/>
            <person name="Cereghino C."/>
            <person name="Smart L.B."/>
            <person name="Muchero W."/>
        </authorList>
    </citation>
    <scope>NUCLEOTIDE SEQUENCE</scope>
    <source>
        <tissue evidence="7">Shoot tip</tissue>
    </source>
</reference>
<evidence type="ECO:0000256" key="1">
    <source>
        <dbReference type="ARBA" id="ARBA00023015"/>
    </source>
</evidence>
<evidence type="ECO:0000313" key="7">
    <source>
        <dbReference type="EMBL" id="KAJ6774808.1"/>
    </source>
</evidence>
<dbReference type="Proteomes" id="UP001151532">
    <property type="component" value="Chromosome 5"/>
</dbReference>
<feature type="domain" description="NAC" evidence="6">
    <location>
        <begin position="31"/>
        <end position="174"/>
    </location>
</feature>
<evidence type="ECO:0000256" key="5">
    <source>
        <dbReference type="SAM" id="MobiDB-lite"/>
    </source>
</evidence>
<protein>
    <submittedName>
        <fullName evidence="7">PROTEIN CUP-SHAPED COTYLEDON 2-RELATED</fullName>
    </submittedName>
</protein>
<dbReference type="AlphaFoldDB" id="A0A9Q1AKN6"/>
<dbReference type="PANTHER" id="PTHR31744:SF171">
    <property type="entry name" value="TRANSCRIPTION FACTOR NAM FAMILY-RELATED"/>
    <property type="match status" value="1"/>
</dbReference>
<dbReference type="GO" id="GO:0006355">
    <property type="term" value="P:regulation of DNA-templated transcription"/>
    <property type="evidence" value="ECO:0007669"/>
    <property type="project" value="InterPro"/>
</dbReference>
<proteinExistence type="predicted"/>
<dbReference type="InterPro" id="IPR036093">
    <property type="entry name" value="NAC_dom_sf"/>
</dbReference>
<accession>A0A9Q1AKN6</accession>
<evidence type="ECO:0000313" key="8">
    <source>
        <dbReference type="Proteomes" id="UP001151532"/>
    </source>
</evidence>